<evidence type="ECO:0000313" key="4">
    <source>
        <dbReference type="Proteomes" id="UP001174936"/>
    </source>
</evidence>
<comment type="caution">
    <text evidence="3">The sequence shown here is derived from an EMBL/GenBank/DDBJ whole genome shotgun (WGS) entry which is preliminary data.</text>
</comment>
<organism evidence="3 4">
    <name type="scientific">Cercophora newfieldiana</name>
    <dbReference type="NCBI Taxonomy" id="92897"/>
    <lineage>
        <taxon>Eukaryota</taxon>
        <taxon>Fungi</taxon>
        <taxon>Dikarya</taxon>
        <taxon>Ascomycota</taxon>
        <taxon>Pezizomycotina</taxon>
        <taxon>Sordariomycetes</taxon>
        <taxon>Sordariomycetidae</taxon>
        <taxon>Sordariales</taxon>
        <taxon>Lasiosphaeriaceae</taxon>
        <taxon>Cercophora</taxon>
    </lineage>
</organism>
<dbReference type="PANTHER" id="PTHR10622:SF10">
    <property type="entry name" value="HET DOMAIN-CONTAINING PROTEIN"/>
    <property type="match status" value="1"/>
</dbReference>
<name>A0AA40CQ06_9PEZI</name>
<accession>A0AA40CQ06</accession>
<reference evidence="3" key="1">
    <citation type="submission" date="2023-06" db="EMBL/GenBank/DDBJ databases">
        <title>Genome-scale phylogeny and comparative genomics of the fungal order Sordariales.</title>
        <authorList>
            <consortium name="Lawrence Berkeley National Laboratory"/>
            <person name="Hensen N."/>
            <person name="Bonometti L."/>
            <person name="Westerberg I."/>
            <person name="Brannstrom I.O."/>
            <person name="Guillou S."/>
            <person name="Cros-Aarteil S."/>
            <person name="Calhoun S."/>
            <person name="Haridas S."/>
            <person name="Kuo A."/>
            <person name="Mondo S."/>
            <person name="Pangilinan J."/>
            <person name="Riley R."/>
            <person name="Labutti K."/>
            <person name="Andreopoulos B."/>
            <person name="Lipzen A."/>
            <person name="Chen C."/>
            <person name="Yanf M."/>
            <person name="Daum C."/>
            <person name="Ng V."/>
            <person name="Clum A."/>
            <person name="Steindorff A."/>
            <person name="Ohm R."/>
            <person name="Martin F."/>
            <person name="Silar P."/>
            <person name="Natvig D."/>
            <person name="Lalanne C."/>
            <person name="Gautier V."/>
            <person name="Ament-Velasquez S.L."/>
            <person name="Kruys A."/>
            <person name="Hutchinson M.I."/>
            <person name="Powell A.J."/>
            <person name="Barry K."/>
            <person name="Miller A.N."/>
            <person name="Grigoriev I.V."/>
            <person name="Debuchy R."/>
            <person name="Gladieux P."/>
            <person name="Thoren M.H."/>
            <person name="Johannesson H."/>
        </authorList>
    </citation>
    <scope>NUCLEOTIDE SEQUENCE</scope>
    <source>
        <strain evidence="3">SMH2532-1</strain>
    </source>
</reference>
<feature type="region of interest" description="Disordered" evidence="1">
    <location>
        <begin position="605"/>
        <end position="629"/>
    </location>
</feature>
<evidence type="ECO:0000256" key="1">
    <source>
        <dbReference type="SAM" id="MobiDB-lite"/>
    </source>
</evidence>
<dbReference type="Proteomes" id="UP001174936">
    <property type="component" value="Unassembled WGS sequence"/>
</dbReference>
<sequence length="629" mass="70050">MRLLDTTTHKLKLFHGDVPPYAILSHRWRENEVTFQDLQAGDASQLEAYDKIARTCSIAAAAGLQYTWIDTCCINKTDSVELSEAINSMYRWYEESTVCYAYLGDITWDDSFSVARDIDTSDNLKFGYHLNLAVSFCGAEWFTRGWTLQELIAPSVVIFLDQGWIEIGTKLSMCDMVSSITGIPKAILSGADVDSASIAQRMSWVSRWRTTKVEDTAYCLMGLFGVNMPLLYGEGGNAFFRLQEEILKVSTDYSIFCHSFDLLFGGTENGRSKFLAASPVDFEHSARIVPNHPEGIGCMPVRIDSQGFHLQVRLATRESLKGGVSIRNAILPCQLEALEDSTIGDREEKGLLSVVIPLVAATDLGQVGVFRLFNGSSAAAAGDIDEAKFRSMVICVQHSRGRVKRRHLLPRLAAGGHTTLIKMVLNKGVGPPIRRLACHDALPEAAATHSVDAVEVFLEMGCDDRRLLHESSRDALKRVLNERYWSEPGDLEKTVTLLVQKGLFQTNRVPDLVNIVLGMSPFAFSEHGDGDRRVASLLNALDKEERRRFCLEYLGDPRVAPEWAASERVPPALVPLWRSPNGRLTMRLNRTRMVMNELRVLDGLPPLPEPKKLESTGSVLSRRRDKDGN</sequence>
<gene>
    <name evidence="3" type="ORF">B0T16DRAFT_446901</name>
</gene>
<evidence type="ECO:0000259" key="2">
    <source>
        <dbReference type="Pfam" id="PF06985"/>
    </source>
</evidence>
<proteinExistence type="predicted"/>
<dbReference type="Pfam" id="PF06985">
    <property type="entry name" value="HET"/>
    <property type="match status" value="1"/>
</dbReference>
<evidence type="ECO:0000313" key="3">
    <source>
        <dbReference type="EMBL" id="KAK0647076.1"/>
    </source>
</evidence>
<protein>
    <submittedName>
        <fullName evidence="3">Heterokaryon incompatibility protein-domain-containing protein</fullName>
    </submittedName>
</protein>
<dbReference type="EMBL" id="JAULSV010000004">
    <property type="protein sequence ID" value="KAK0647076.1"/>
    <property type="molecule type" value="Genomic_DNA"/>
</dbReference>
<dbReference type="InterPro" id="IPR010730">
    <property type="entry name" value="HET"/>
</dbReference>
<feature type="domain" description="Heterokaryon incompatibility" evidence="2">
    <location>
        <begin position="21"/>
        <end position="150"/>
    </location>
</feature>
<keyword evidence="4" id="KW-1185">Reference proteome</keyword>
<dbReference type="PANTHER" id="PTHR10622">
    <property type="entry name" value="HET DOMAIN-CONTAINING PROTEIN"/>
    <property type="match status" value="1"/>
</dbReference>
<dbReference type="AlphaFoldDB" id="A0AA40CQ06"/>